<dbReference type="OrthoDB" id="10651785at2759"/>
<dbReference type="Proteomes" id="UP000504607">
    <property type="component" value="Chromosome 3"/>
</dbReference>
<feature type="region of interest" description="Disordered" evidence="2">
    <location>
        <begin position="215"/>
        <end position="255"/>
    </location>
</feature>
<sequence>MKNQWVSDMLSSFYPTMIRMIYNMSKLEAGYRRFGDLRAAWKDKAMAVEADKAVMVDQLRQSVDWEVRLEEKISHLTEEVSRLNGALAASGIELQSAREDAKRKSHTVRRLHREWDDSVKELKAECEQLWISLGNLAKIEENLSSAQADADIARVEAELAREAIGRAVEDFCGSDEYREKLLESGFLSYRVGYEDAREAIRSLYPELDLDIIIPPESEGQAAGEVADPSSGDRTTVEEAKDASLTFSNETYTEKE</sequence>
<keyword evidence="1" id="KW-0175">Coiled coil</keyword>
<proteinExistence type="predicted"/>
<dbReference type="AlphaFoldDB" id="A0A8N4EWN8"/>
<evidence type="ECO:0000256" key="1">
    <source>
        <dbReference type="SAM" id="Coils"/>
    </source>
</evidence>
<reference evidence="4" key="1">
    <citation type="submission" date="2025-08" db="UniProtKB">
        <authorList>
            <consortium name="RefSeq"/>
        </authorList>
    </citation>
    <scope>IDENTIFICATION</scope>
</reference>
<evidence type="ECO:0000313" key="3">
    <source>
        <dbReference type="Proteomes" id="UP000504607"/>
    </source>
</evidence>
<evidence type="ECO:0000313" key="4">
    <source>
        <dbReference type="RefSeq" id="XP_029118899.1"/>
    </source>
</evidence>
<dbReference type="RefSeq" id="XP_029118899.1">
    <property type="nucleotide sequence ID" value="XM_029263066.1"/>
</dbReference>
<feature type="compositionally biased region" description="Polar residues" evidence="2">
    <location>
        <begin position="244"/>
        <end position="255"/>
    </location>
</feature>
<name>A0A8N4EWN8_ELAGV</name>
<feature type="coiled-coil region" evidence="1">
    <location>
        <begin position="66"/>
        <end position="156"/>
    </location>
</feature>
<gene>
    <name evidence="4" type="primary">LOC114913961</name>
</gene>
<protein>
    <submittedName>
        <fullName evidence="4">Uncharacterized protein LOC114913961</fullName>
    </submittedName>
</protein>
<accession>A0A8N4EWN8</accession>
<evidence type="ECO:0000256" key="2">
    <source>
        <dbReference type="SAM" id="MobiDB-lite"/>
    </source>
</evidence>
<organism evidence="3 4">
    <name type="scientific">Elaeis guineensis var. tenera</name>
    <name type="common">Oil palm</name>
    <dbReference type="NCBI Taxonomy" id="51953"/>
    <lineage>
        <taxon>Eukaryota</taxon>
        <taxon>Viridiplantae</taxon>
        <taxon>Streptophyta</taxon>
        <taxon>Embryophyta</taxon>
        <taxon>Tracheophyta</taxon>
        <taxon>Spermatophyta</taxon>
        <taxon>Magnoliopsida</taxon>
        <taxon>Liliopsida</taxon>
        <taxon>Arecaceae</taxon>
        <taxon>Arecoideae</taxon>
        <taxon>Cocoseae</taxon>
        <taxon>Elaeidinae</taxon>
        <taxon>Elaeis</taxon>
    </lineage>
</organism>
<keyword evidence="3" id="KW-1185">Reference proteome</keyword>